<dbReference type="Proteomes" id="UP000199441">
    <property type="component" value="Unassembled WGS sequence"/>
</dbReference>
<keyword evidence="5" id="KW-0813">Transport</keyword>
<dbReference type="OrthoDB" id="5897001at2"/>
<dbReference type="SUPFAM" id="SSF53850">
    <property type="entry name" value="Periplasmic binding protein-like II"/>
    <property type="match status" value="1"/>
</dbReference>
<dbReference type="EMBL" id="FNOI01000009">
    <property type="protein sequence ID" value="SDX54311.1"/>
    <property type="molecule type" value="Genomic_DNA"/>
</dbReference>
<comment type="subunit">
    <text evidence="3">The complex is composed of two ATP-binding proteins (UgpC), two transmembrane proteins (UgpA and UgpE) and a solute-binding protein (UgpB).</text>
</comment>
<evidence type="ECO:0000313" key="10">
    <source>
        <dbReference type="Proteomes" id="UP000199441"/>
    </source>
</evidence>
<dbReference type="PANTHER" id="PTHR43649">
    <property type="entry name" value="ARABINOSE-BINDING PROTEIN-RELATED"/>
    <property type="match status" value="1"/>
</dbReference>
<proteinExistence type="inferred from homology"/>
<gene>
    <name evidence="9" type="ORF">SAMN04488001_3457</name>
</gene>
<dbReference type="InterPro" id="IPR050490">
    <property type="entry name" value="Bact_solute-bd_prot1"/>
</dbReference>
<evidence type="ECO:0000256" key="8">
    <source>
        <dbReference type="SAM" id="SignalP"/>
    </source>
</evidence>
<dbReference type="PANTHER" id="PTHR43649:SF31">
    <property type="entry name" value="SN-GLYCEROL-3-PHOSPHATE-BINDING PERIPLASMIC PROTEIN UGPB"/>
    <property type="match status" value="1"/>
</dbReference>
<feature type="signal peptide" evidence="8">
    <location>
        <begin position="1"/>
        <end position="25"/>
    </location>
</feature>
<evidence type="ECO:0000313" key="9">
    <source>
        <dbReference type="EMBL" id="SDX54311.1"/>
    </source>
</evidence>
<evidence type="ECO:0000256" key="7">
    <source>
        <dbReference type="ARBA" id="ARBA00034473"/>
    </source>
</evidence>
<accession>A0A1H3CJI3</accession>
<dbReference type="CDD" id="cd13585">
    <property type="entry name" value="PBP2_TMBP_like"/>
    <property type="match status" value="1"/>
</dbReference>
<evidence type="ECO:0000256" key="4">
    <source>
        <dbReference type="ARBA" id="ARBA00017470"/>
    </source>
</evidence>
<sequence length="418" mass="44933">MTNSHTYTIAGLAMMFGLGASAAMAQDTTLNWAIWDYDSTPYYQPLIDAYEAANPDVKIEYTDLGSSDYNQMIMTQLTGGSNEIDVVTIKDIPGYAKMVSTGRLKNLSEMGAIPADTSAYGGLIETLALDGAVYGLPFRTDFWILYYNKDLFDAAGVDYPSNDMTWSQFDEKARAVTSGFGANKVYGTHLHTWRSTVQLPAIQSGERTLVADDYGFLKPWYERALSLQEDGIIRSYGSLKTSQTHYSGPFFNSQIAMLPMGSWFIGTQIDKVASGESTAVNWGIASFPVPDGVAAGATSGQVTSLGINTNSANADAAEDFISWVSGPEGAAVMASVGNIPAMRDDAVLETITSRDGFPQDETSAGALVTTASYLEMPVHPKAAEYELVLNRVHDALMTENISVDDAIAEMNAGVAAID</sequence>
<dbReference type="STRING" id="670155.SAMN04488001_3457"/>
<reference evidence="10" key="1">
    <citation type="submission" date="2016-10" db="EMBL/GenBank/DDBJ databases">
        <authorList>
            <person name="Varghese N."/>
            <person name="Submissions S."/>
        </authorList>
    </citation>
    <scope>NUCLEOTIDE SEQUENCE [LARGE SCALE GENOMIC DNA]</scope>
    <source>
        <strain evidence="10">DSM 26922</strain>
    </source>
</reference>
<keyword evidence="6 8" id="KW-0732">Signal</keyword>
<dbReference type="RefSeq" id="WP_089948319.1">
    <property type="nucleotide sequence ID" value="NZ_FNOI01000009.1"/>
</dbReference>
<dbReference type="InterPro" id="IPR006059">
    <property type="entry name" value="SBP"/>
</dbReference>
<keyword evidence="10" id="KW-1185">Reference proteome</keyword>
<comment type="subcellular location">
    <subcellularLocation>
        <location evidence="1">Periplasm</location>
    </subcellularLocation>
</comment>
<evidence type="ECO:0000256" key="2">
    <source>
        <dbReference type="ARBA" id="ARBA00008520"/>
    </source>
</evidence>
<dbReference type="AlphaFoldDB" id="A0A1H3CJI3"/>
<evidence type="ECO:0000256" key="5">
    <source>
        <dbReference type="ARBA" id="ARBA00022448"/>
    </source>
</evidence>
<evidence type="ECO:0000256" key="3">
    <source>
        <dbReference type="ARBA" id="ARBA00011557"/>
    </source>
</evidence>
<comment type="similarity">
    <text evidence="2">Belongs to the bacterial solute-binding protein 1 family.</text>
</comment>
<comment type="function">
    <text evidence="7">Part of the ABC transporter complex UgpBAEC involved in sn-glycerol-3-phosphate (G3P) import. Binds G3P.</text>
</comment>
<dbReference type="GO" id="GO:0042597">
    <property type="term" value="C:periplasmic space"/>
    <property type="evidence" value="ECO:0007669"/>
    <property type="project" value="UniProtKB-SubCell"/>
</dbReference>
<evidence type="ECO:0000256" key="1">
    <source>
        <dbReference type="ARBA" id="ARBA00004418"/>
    </source>
</evidence>
<keyword evidence="9" id="KW-0762">Sugar transport</keyword>
<feature type="chain" id="PRO_5011456326" description="sn-glycerol-3-phosphate-binding periplasmic protein UgpB" evidence="8">
    <location>
        <begin position="26"/>
        <end position="418"/>
    </location>
</feature>
<dbReference type="Gene3D" id="3.40.190.10">
    <property type="entry name" value="Periplasmic binding protein-like II"/>
    <property type="match status" value="1"/>
</dbReference>
<name>A0A1H3CJI3_9RHOB</name>
<organism evidence="9 10">
    <name type="scientific">Litoreibacter albidus</name>
    <dbReference type="NCBI Taxonomy" id="670155"/>
    <lineage>
        <taxon>Bacteria</taxon>
        <taxon>Pseudomonadati</taxon>
        <taxon>Pseudomonadota</taxon>
        <taxon>Alphaproteobacteria</taxon>
        <taxon>Rhodobacterales</taxon>
        <taxon>Roseobacteraceae</taxon>
        <taxon>Litoreibacter</taxon>
    </lineage>
</organism>
<dbReference type="Pfam" id="PF01547">
    <property type="entry name" value="SBP_bac_1"/>
    <property type="match status" value="1"/>
</dbReference>
<protein>
    <recommendedName>
        <fullName evidence="4">sn-glycerol-3-phosphate-binding periplasmic protein UgpB</fullName>
    </recommendedName>
</protein>
<evidence type="ECO:0000256" key="6">
    <source>
        <dbReference type="ARBA" id="ARBA00022729"/>
    </source>
</evidence>